<reference evidence="3" key="2">
    <citation type="journal article" date="2013" name="PLoS Genet.">
        <title>Comparative genome structure, secondary metabolite, and effector coding capacity across Cochliobolus pathogens.</title>
        <authorList>
            <person name="Condon B.J."/>
            <person name="Leng Y."/>
            <person name="Wu D."/>
            <person name="Bushley K.E."/>
            <person name="Ohm R.A."/>
            <person name="Otillar R."/>
            <person name="Martin J."/>
            <person name="Schackwitz W."/>
            <person name="Grimwood J."/>
            <person name="MohdZainudin N."/>
            <person name="Xue C."/>
            <person name="Wang R."/>
            <person name="Manning V.A."/>
            <person name="Dhillon B."/>
            <person name="Tu Z.J."/>
            <person name="Steffenson B.J."/>
            <person name="Salamov A."/>
            <person name="Sun H."/>
            <person name="Lowry S."/>
            <person name="LaButti K."/>
            <person name="Han J."/>
            <person name="Copeland A."/>
            <person name="Lindquist E."/>
            <person name="Barry K."/>
            <person name="Schmutz J."/>
            <person name="Baker S.E."/>
            <person name="Ciuffetti L.M."/>
            <person name="Grigoriev I.V."/>
            <person name="Zhong S."/>
            <person name="Turgeon B.G."/>
        </authorList>
    </citation>
    <scope>NUCLEOTIDE SEQUENCE [LARGE SCALE GENOMIC DNA]</scope>
    <source>
        <strain evidence="3">C5 / ATCC 48332 / race O</strain>
    </source>
</reference>
<organism evidence="2 3">
    <name type="scientific">Cochliobolus heterostrophus (strain C5 / ATCC 48332 / race O)</name>
    <name type="common">Southern corn leaf blight fungus</name>
    <name type="synonym">Bipolaris maydis</name>
    <dbReference type="NCBI Taxonomy" id="701091"/>
    <lineage>
        <taxon>Eukaryota</taxon>
        <taxon>Fungi</taxon>
        <taxon>Dikarya</taxon>
        <taxon>Ascomycota</taxon>
        <taxon>Pezizomycotina</taxon>
        <taxon>Dothideomycetes</taxon>
        <taxon>Pleosporomycetidae</taxon>
        <taxon>Pleosporales</taxon>
        <taxon>Pleosporineae</taxon>
        <taxon>Pleosporaceae</taxon>
        <taxon>Bipolaris</taxon>
    </lineage>
</organism>
<protein>
    <submittedName>
        <fullName evidence="2">Uncharacterized protein</fullName>
    </submittedName>
</protein>
<evidence type="ECO:0000313" key="2">
    <source>
        <dbReference type="EMBL" id="EMD92279.1"/>
    </source>
</evidence>
<reference evidence="2 3" key="1">
    <citation type="journal article" date="2012" name="PLoS Pathog.">
        <title>Diverse lifestyles and strategies of plant pathogenesis encoded in the genomes of eighteen Dothideomycetes fungi.</title>
        <authorList>
            <person name="Ohm R.A."/>
            <person name="Feau N."/>
            <person name="Henrissat B."/>
            <person name="Schoch C.L."/>
            <person name="Horwitz B.A."/>
            <person name="Barry K.W."/>
            <person name="Condon B.J."/>
            <person name="Copeland A.C."/>
            <person name="Dhillon B."/>
            <person name="Glaser F."/>
            <person name="Hesse C.N."/>
            <person name="Kosti I."/>
            <person name="LaButti K."/>
            <person name="Lindquist E.A."/>
            <person name="Lucas S."/>
            <person name="Salamov A.A."/>
            <person name="Bradshaw R.E."/>
            <person name="Ciuffetti L."/>
            <person name="Hamelin R.C."/>
            <person name="Kema G.H.J."/>
            <person name="Lawrence C."/>
            <person name="Scott J.A."/>
            <person name="Spatafora J.W."/>
            <person name="Turgeon B.G."/>
            <person name="de Wit P.J.G.M."/>
            <person name="Zhong S."/>
            <person name="Goodwin S.B."/>
            <person name="Grigoriev I.V."/>
        </authorList>
    </citation>
    <scope>NUCLEOTIDE SEQUENCE [LARGE SCALE GENOMIC DNA]</scope>
    <source>
        <strain evidence="3">C5 / ATCC 48332 / race O</strain>
    </source>
</reference>
<sequence>MKEEQNDGEGASANVEIGIPVVSEGSVEKRSKNGRYAEGNSKESNEDRSCAKRHQRHDYHHGATTDTYSSDTRNSQTDNY</sequence>
<gene>
    <name evidence="2" type="ORF">COCHEDRAFT_1213351</name>
</gene>
<name>M2U160_COCH5</name>
<feature type="compositionally biased region" description="Polar residues" evidence="1">
    <location>
        <begin position="64"/>
        <end position="80"/>
    </location>
</feature>
<evidence type="ECO:0000256" key="1">
    <source>
        <dbReference type="SAM" id="MobiDB-lite"/>
    </source>
</evidence>
<accession>M2U160</accession>
<dbReference type="Proteomes" id="UP000016936">
    <property type="component" value="Unassembled WGS sequence"/>
</dbReference>
<feature type="compositionally biased region" description="Basic and acidic residues" evidence="1">
    <location>
        <begin position="40"/>
        <end position="50"/>
    </location>
</feature>
<feature type="region of interest" description="Disordered" evidence="1">
    <location>
        <begin position="1"/>
        <end position="80"/>
    </location>
</feature>
<proteinExistence type="predicted"/>
<keyword evidence="3" id="KW-1185">Reference proteome</keyword>
<evidence type="ECO:0000313" key="3">
    <source>
        <dbReference type="Proteomes" id="UP000016936"/>
    </source>
</evidence>
<dbReference type="HOGENOM" id="CLU_2589568_0_0_1"/>
<dbReference type="EMBL" id="KB445575">
    <property type="protein sequence ID" value="EMD92279.1"/>
    <property type="molecule type" value="Genomic_DNA"/>
</dbReference>
<dbReference type="AlphaFoldDB" id="M2U160"/>